<feature type="transmembrane region" description="Helical" evidence="6">
    <location>
        <begin position="12"/>
        <end position="30"/>
    </location>
</feature>
<protein>
    <recommendedName>
        <fullName evidence="9">Sulfate ABC transporter substrate-binding protein</fullName>
    </recommendedName>
</protein>
<evidence type="ECO:0000256" key="4">
    <source>
        <dbReference type="ARBA" id="ARBA00022729"/>
    </source>
</evidence>
<keyword evidence="4" id="KW-0732">Signal</keyword>
<comment type="similarity">
    <text evidence="2">Belongs to the prokaryotic sulfate-binding protein family.</text>
</comment>
<sequence>MSGNGWQRVKGAFAVVVMGGLLLYGSWPWLPLRARATVPRTVVFYGFSILDHSITNDVFPEFRGRWMAETNERVEMISSFAGSGTVTNQIIMGVPVELALLALEADADRLAEAGVVRPRSWRRLPYQGVVNRTPIVILVRPGNPKRIHDFPDLARPGIGVVHPDPLTSGAANWAVVAEYGAGRRAHPEDPNAGHALLLGIWKNVVAQAASARAARTQFDLGFGDALVTYEQEGLWDQARDKLHGEIVYPRHTIFTEHTLVIVDRNVPTRERPMIDSLAAFLWSEPAQRAFVHNGFRSVNDELARGDSAFARIEDPFFIADLGGWKRAKKEIVDGVWRDRVLKETGR</sequence>
<evidence type="ECO:0000313" key="7">
    <source>
        <dbReference type="EMBL" id="TMQ67693.1"/>
    </source>
</evidence>
<dbReference type="GO" id="GO:0042597">
    <property type="term" value="C:periplasmic space"/>
    <property type="evidence" value="ECO:0007669"/>
    <property type="project" value="UniProtKB-SubCell"/>
</dbReference>
<reference evidence="7 8" key="1">
    <citation type="journal article" date="2019" name="Nat. Microbiol.">
        <title>Mediterranean grassland soil C-N compound turnover is dependent on rainfall and depth, and is mediated by genomically divergent microorganisms.</title>
        <authorList>
            <person name="Diamond S."/>
            <person name="Andeer P.F."/>
            <person name="Li Z."/>
            <person name="Crits-Christoph A."/>
            <person name="Burstein D."/>
            <person name="Anantharaman K."/>
            <person name="Lane K.R."/>
            <person name="Thomas B.C."/>
            <person name="Pan C."/>
            <person name="Northen T.R."/>
            <person name="Banfield J.F."/>
        </authorList>
    </citation>
    <scope>NUCLEOTIDE SEQUENCE [LARGE SCALE GENOMIC DNA]</scope>
    <source>
        <strain evidence="7">WS_10</strain>
    </source>
</reference>
<dbReference type="GO" id="GO:1902358">
    <property type="term" value="P:sulfate transmembrane transport"/>
    <property type="evidence" value="ECO:0007669"/>
    <property type="project" value="InterPro"/>
</dbReference>
<dbReference type="PANTHER" id="PTHR30368:SF2">
    <property type="entry name" value="SULFATE-BINDING PROTEIN"/>
    <property type="match status" value="1"/>
</dbReference>
<evidence type="ECO:0000313" key="8">
    <source>
        <dbReference type="Proteomes" id="UP000319836"/>
    </source>
</evidence>
<dbReference type="AlphaFoldDB" id="A0A538TVM9"/>
<dbReference type="PANTHER" id="PTHR30368">
    <property type="entry name" value="SULFATE-BINDING PROTEIN"/>
    <property type="match status" value="1"/>
</dbReference>
<dbReference type="Gene3D" id="3.40.190.10">
    <property type="entry name" value="Periplasmic binding protein-like II"/>
    <property type="match status" value="2"/>
</dbReference>
<keyword evidence="6" id="KW-0812">Transmembrane</keyword>
<comment type="caution">
    <text evidence="7">The sequence shown here is derived from an EMBL/GenBank/DDBJ whole genome shotgun (WGS) entry which is preliminary data.</text>
</comment>
<evidence type="ECO:0000256" key="5">
    <source>
        <dbReference type="ARBA" id="ARBA00022764"/>
    </source>
</evidence>
<evidence type="ECO:0008006" key="9">
    <source>
        <dbReference type="Google" id="ProtNLM"/>
    </source>
</evidence>
<comment type="subcellular location">
    <subcellularLocation>
        <location evidence="1">Periplasm</location>
    </subcellularLocation>
</comment>
<accession>A0A538TVM9</accession>
<dbReference type="Pfam" id="PF13531">
    <property type="entry name" value="SBP_bac_11"/>
    <property type="match status" value="1"/>
</dbReference>
<dbReference type="GO" id="GO:0140104">
    <property type="term" value="F:molecular carrier activity"/>
    <property type="evidence" value="ECO:0007669"/>
    <property type="project" value="InterPro"/>
</dbReference>
<dbReference type="Proteomes" id="UP000319836">
    <property type="component" value="Unassembled WGS sequence"/>
</dbReference>
<dbReference type="InterPro" id="IPR005669">
    <property type="entry name" value="Thiosulph/SO4-bd"/>
</dbReference>
<evidence type="ECO:0000256" key="6">
    <source>
        <dbReference type="SAM" id="Phobius"/>
    </source>
</evidence>
<evidence type="ECO:0000256" key="2">
    <source>
        <dbReference type="ARBA" id="ARBA00006099"/>
    </source>
</evidence>
<dbReference type="EMBL" id="VBPA01000437">
    <property type="protein sequence ID" value="TMQ67693.1"/>
    <property type="molecule type" value="Genomic_DNA"/>
</dbReference>
<proteinExistence type="inferred from homology"/>
<evidence type="ECO:0000256" key="3">
    <source>
        <dbReference type="ARBA" id="ARBA00022448"/>
    </source>
</evidence>
<gene>
    <name evidence="7" type="ORF">E6K80_15060</name>
</gene>
<name>A0A538TVM9_UNCEI</name>
<keyword evidence="5" id="KW-0574">Periplasm</keyword>
<keyword evidence="6" id="KW-0472">Membrane</keyword>
<organism evidence="7 8">
    <name type="scientific">Eiseniibacteriota bacterium</name>
    <dbReference type="NCBI Taxonomy" id="2212470"/>
    <lineage>
        <taxon>Bacteria</taxon>
        <taxon>Candidatus Eiseniibacteriota</taxon>
    </lineage>
</organism>
<keyword evidence="3" id="KW-0813">Transport</keyword>
<keyword evidence="6" id="KW-1133">Transmembrane helix</keyword>
<dbReference type="SUPFAM" id="SSF53850">
    <property type="entry name" value="Periplasmic binding protein-like II"/>
    <property type="match status" value="1"/>
</dbReference>
<evidence type="ECO:0000256" key="1">
    <source>
        <dbReference type="ARBA" id="ARBA00004418"/>
    </source>
</evidence>